<protein>
    <submittedName>
        <fullName evidence="1">Uncharacterized protein</fullName>
    </submittedName>
</protein>
<proteinExistence type="predicted"/>
<dbReference type="InParanoid" id="A0A667ZT52"/>
<dbReference type="GeneTree" id="ENSGT00980000198994"/>
<name>A0A667ZT52_9TELE</name>
<reference evidence="1" key="3">
    <citation type="submission" date="2025-09" db="UniProtKB">
        <authorList>
            <consortium name="Ensembl"/>
        </authorList>
    </citation>
    <scope>IDENTIFICATION</scope>
</reference>
<dbReference type="AlphaFoldDB" id="A0A667ZT52"/>
<reference evidence="1" key="2">
    <citation type="submission" date="2025-08" db="UniProtKB">
        <authorList>
            <consortium name="Ensembl"/>
        </authorList>
    </citation>
    <scope>IDENTIFICATION</scope>
</reference>
<reference evidence="1" key="1">
    <citation type="submission" date="2019-06" db="EMBL/GenBank/DDBJ databases">
        <authorList>
            <consortium name="Wellcome Sanger Institute Data Sharing"/>
        </authorList>
    </citation>
    <scope>NUCLEOTIDE SEQUENCE [LARGE SCALE GENOMIC DNA]</scope>
</reference>
<organism evidence="1 2">
    <name type="scientific">Myripristis murdjan</name>
    <name type="common">pinecone soldierfish</name>
    <dbReference type="NCBI Taxonomy" id="586833"/>
    <lineage>
        <taxon>Eukaryota</taxon>
        <taxon>Metazoa</taxon>
        <taxon>Chordata</taxon>
        <taxon>Craniata</taxon>
        <taxon>Vertebrata</taxon>
        <taxon>Euteleostomi</taxon>
        <taxon>Actinopterygii</taxon>
        <taxon>Neopterygii</taxon>
        <taxon>Teleostei</taxon>
        <taxon>Neoteleostei</taxon>
        <taxon>Acanthomorphata</taxon>
        <taxon>Holocentriformes</taxon>
        <taxon>Holocentridae</taxon>
        <taxon>Myripristis</taxon>
    </lineage>
</organism>
<evidence type="ECO:0000313" key="1">
    <source>
        <dbReference type="Ensembl" id="ENSMMDP00005044067.1"/>
    </source>
</evidence>
<dbReference type="Ensembl" id="ENSMMDT00005044947.1">
    <property type="protein sequence ID" value="ENSMMDP00005044067.1"/>
    <property type="gene ID" value="ENSMMDG00005020232.1"/>
</dbReference>
<keyword evidence="2" id="KW-1185">Reference proteome</keyword>
<dbReference type="Proteomes" id="UP000472263">
    <property type="component" value="Chromosome 16"/>
</dbReference>
<evidence type="ECO:0000313" key="2">
    <source>
        <dbReference type="Proteomes" id="UP000472263"/>
    </source>
</evidence>
<sequence>MIVLGLATTGRSKGMGGTERARIPMHICVYSPLTDRTSVSVIFQKVFQKWTSRFWVMRSNSAPLSSGSMAYLPEVKKDSKERTCRKESWSE</sequence>
<accession>A0A667ZT52</accession>